<gene>
    <name evidence="2" type="ORF">CY34DRAFT_811418</name>
</gene>
<evidence type="ECO:0000256" key="1">
    <source>
        <dbReference type="SAM" id="MobiDB-lite"/>
    </source>
</evidence>
<feature type="compositionally biased region" description="Polar residues" evidence="1">
    <location>
        <begin position="240"/>
        <end position="249"/>
    </location>
</feature>
<reference evidence="3" key="2">
    <citation type="submission" date="2015-01" db="EMBL/GenBank/DDBJ databases">
        <title>Evolutionary Origins and Diversification of the Mycorrhizal Mutualists.</title>
        <authorList>
            <consortium name="DOE Joint Genome Institute"/>
            <consortium name="Mycorrhizal Genomics Consortium"/>
            <person name="Kohler A."/>
            <person name="Kuo A."/>
            <person name="Nagy L.G."/>
            <person name="Floudas D."/>
            <person name="Copeland A."/>
            <person name="Barry K.W."/>
            <person name="Cichocki N."/>
            <person name="Veneault-Fourrey C."/>
            <person name="LaButti K."/>
            <person name="Lindquist E.A."/>
            <person name="Lipzen A."/>
            <person name="Lundell T."/>
            <person name="Morin E."/>
            <person name="Murat C."/>
            <person name="Riley R."/>
            <person name="Ohm R."/>
            <person name="Sun H."/>
            <person name="Tunlid A."/>
            <person name="Henrissat B."/>
            <person name="Grigoriev I.V."/>
            <person name="Hibbett D.S."/>
            <person name="Martin F."/>
        </authorList>
    </citation>
    <scope>NUCLEOTIDE SEQUENCE [LARGE SCALE GENOMIC DNA]</scope>
    <source>
        <strain evidence="3">UH-Slu-Lm8-n1</strain>
    </source>
</reference>
<proteinExistence type="predicted"/>
<dbReference type="OrthoDB" id="3258262at2759"/>
<name>A0A0D0ADQ9_9AGAM</name>
<evidence type="ECO:0000313" key="3">
    <source>
        <dbReference type="Proteomes" id="UP000054485"/>
    </source>
</evidence>
<feature type="compositionally biased region" description="Polar residues" evidence="1">
    <location>
        <begin position="137"/>
        <end position="149"/>
    </location>
</feature>
<feature type="region of interest" description="Disordered" evidence="1">
    <location>
        <begin position="232"/>
        <end position="328"/>
    </location>
</feature>
<keyword evidence="3" id="KW-1185">Reference proteome</keyword>
<dbReference type="InParanoid" id="A0A0D0ADQ9"/>
<evidence type="ECO:0000313" key="2">
    <source>
        <dbReference type="EMBL" id="KIK36274.1"/>
    </source>
</evidence>
<feature type="region of interest" description="Disordered" evidence="1">
    <location>
        <begin position="377"/>
        <end position="396"/>
    </location>
</feature>
<dbReference type="EMBL" id="KN835544">
    <property type="protein sequence ID" value="KIK36274.1"/>
    <property type="molecule type" value="Genomic_DNA"/>
</dbReference>
<organism evidence="2 3">
    <name type="scientific">Suillus luteus UH-Slu-Lm8-n1</name>
    <dbReference type="NCBI Taxonomy" id="930992"/>
    <lineage>
        <taxon>Eukaryota</taxon>
        <taxon>Fungi</taxon>
        <taxon>Dikarya</taxon>
        <taxon>Basidiomycota</taxon>
        <taxon>Agaricomycotina</taxon>
        <taxon>Agaricomycetes</taxon>
        <taxon>Agaricomycetidae</taxon>
        <taxon>Boletales</taxon>
        <taxon>Suillineae</taxon>
        <taxon>Suillaceae</taxon>
        <taxon>Suillus</taxon>
    </lineage>
</organism>
<accession>A0A0D0ADQ9</accession>
<sequence>MSSSASASTTVSGVDVFDDSKADTRRYATLLPSQILARMSFLFLDEEDADEDASLHTDFIPSWKFTVGPGPSDAVLSEAQELVKKYYEQPDTVTEAQSIAQEYLRRHERIEDQGTSDVCPLNTGKELPVTPNRRDSTSTNAMTDDGQSTIDLEKRPEPEIRLFHHDPEGVALAQLQGLEMIQTGQCIPGAMIRCQRPGCTDVLRDLEALTCHLHIHNIGDMSDVISVLAANTQKAKEPGHSSTESSPLNRATRKLRNRSKSFLDMDATSNHLDDTHSKRKVHAKDPYSPPRSRNPSSSHINSSASHSRTKLLDASAPQTRGRRSDRSAIRNGLDEAVYHDSIAMVLSRPASPVRDAQEAWDSDLNLPVNFVNKSSVLSPAASPTRGEKEISHATSPKRAFSPARALSPIRDRLRRALSFGCLNEGNE</sequence>
<reference evidence="2 3" key="1">
    <citation type="submission" date="2014-04" db="EMBL/GenBank/DDBJ databases">
        <authorList>
            <consortium name="DOE Joint Genome Institute"/>
            <person name="Kuo A."/>
            <person name="Ruytinx J."/>
            <person name="Rineau F."/>
            <person name="Colpaert J."/>
            <person name="Kohler A."/>
            <person name="Nagy L.G."/>
            <person name="Floudas D."/>
            <person name="Copeland A."/>
            <person name="Barry K.W."/>
            <person name="Cichocki N."/>
            <person name="Veneault-Fourrey C."/>
            <person name="LaButti K."/>
            <person name="Lindquist E.A."/>
            <person name="Lipzen A."/>
            <person name="Lundell T."/>
            <person name="Morin E."/>
            <person name="Murat C."/>
            <person name="Sun H."/>
            <person name="Tunlid A."/>
            <person name="Henrissat B."/>
            <person name="Grigoriev I.V."/>
            <person name="Hibbett D.S."/>
            <person name="Martin F."/>
            <person name="Nordberg H.P."/>
            <person name="Cantor M.N."/>
            <person name="Hua S.X."/>
        </authorList>
    </citation>
    <scope>NUCLEOTIDE SEQUENCE [LARGE SCALE GENOMIC DNA]</scope>
    <source>
        <strain evidence="2 3">UH-Slu-Lm8-n1</strain>
    </source>
</reference>
<feature type="compositionally biased region" description="Low complexity" evidence="1">
    <location>
        <begin position="290"/>
        <end position="306"/>
    </location>
</feature>
<dbReference type="Proteomes" id="UP000054485">
    <property type="component" value="Unassembled WGS sequence"/>
</dbReference>
<protein>
    <submittedName>
        <fullName evidence="2">Uncharacterized protein</fullName>
    </submittedName>
</protein>
<dbReference type="AlphaFoldDB" id="A0A0D0ADQ9"/>
<dbReference type="HOGENOM" id="CLU_597386_0_0_1"/>
<feature type="region of interest" description="Disordered" evidence="1">
    <location>
        <begin position="115"/>
        <end position="149"/>
    </location>
</feature>